<organism evidence="4 5">
    <name type="scientific">Chitinophaga rupis</name>
    <dbReference type="NCBI Taxonomy" id="573321"/>
    <lineage>
        <taxon>Bacteria</taxon>
        <taxon>Pseudomonadati</taxon>
        <taxon>Bacteroidota</taxon>
        <taxon>Chitinophagia</taxon>
        <taxon>Chitinophagales</taxon>
        <taxon>Chitinophagaceae</taxon>
        <taxon>Chitinophaga</taxon>
    </lineage>
</organism>
<dbReference type="Proteomes" id="UP000198984">
    <property type="component" value="Unassembled WGS sequence"/>
</dbReference>
<evidence type="ECO:0000256" key="1">
    <source>
        <dbReference type="SAM" id="SignalP"/>
    </source>
</evidence>
<dbReference type="Gene3D" id="3.10.620.30">
    <property type="match status" value="1"/>
</dbReference>
<protein>
    <submittedName>
        <fullName evidence="4">Transglutaminase-like enzyme, putative cysteine protease</fullName>
    </submittedName>
</protein>
<dbReference type="Pfam" id="PF12969">
    <property type="entry name" value="DUF3857"/>
    <property type="match status" value="1"/>
</dbReference>
<evidence type="ECO:0000259" key="2">
    <source>
        <dbReference type="Pfam" id="PF01841"/>
    </source>
</evidence>
<dbReference type="AlphaFoldDB" id="A0A1H8FF80"/>
<keyword evidence="4" id="KW-0645">Protease</keyword>
<dbReference type="RefSeq" id="WP_089919328.1">
    <property type="nucleotide sequence ID" value="NZ_FOBB01000009.1"/>
</dbReference>
<feature type="domain" description="DUF3857" evidence="3">
    <location>
        <begin position="73"/>
        <end position="220"/>
    </location>
</feature>
<evidence type="ECO:0000313" key="5">
    <source>
        <dbReference type="Proteomes" id="UP000198984"/>
    </source>
</evidence>
<dbReference type="Pfam" id="PF01841">
    <property type="entry name" value="Transglut_core"/>
    <property type="match status" value="1"/>
</dbReference>
<dbReference type="GO" id="GO:0008233">
    <property type="term" value="F:peptidase activity"/>
    <property type="evidence" value="ECO:0007669"/>
    <property type="project" value="UniProtKB-KW"/>
</dbReference>
<feature type="chain" id="PRO_5011732015" evidence="1">
    <location>
        <begin position="22"/>
        <end position="669"/>
    </location>
</feature>
<dbReference type="EMBL" id="FOBB01000009">
    <property type="protein sequence ID" value="SEN29837.1"/>
    <property type="molecule type" value="Genomic_DNA"/>
</dbReference>
<dbReference type="OrthoDB" id="98874at2"/>
<dbReference type="SUPFAM" id="SSF54001">
    <property type="entry name" value="Cysteine proteinases"/>
    <property type="match status" value="1"/>
</dbReference>
<keyword evidence="4" id="KW-0378">Hydrolase</keyword>
<dbReference type="InterPro" id="IPR024618">
    <property type="entry name" value="DUF3857"/>
</dbReference>
<proteinExistence type="predicted"/>
<feature type="domain" description="Transglutaminase-like" evidence="2">
    <location>
        <begin position="320"/>
        <end position="394"/>
    </location>
</feature>
<evidence type="ECO:0000313" key="4">
    <source>
        <dbReference type="EMBL" id="SEN29837.1"/>
    </source>
</evidence>
<gene>
    <name evidence="4" type="ORF">SAMN04488505_109176</name>
</gene>
<feature type="signal peptide" evidence="1">
    <location>
        <begin position="1"/>
        <end position="21"/>
    </location>
</feature>
<dbReference type="Gene3D" id="2.60.120.1130">
    <property type="match status" value="1"/>
</dbReference>
<sequence length="669" mass="76367">MQFKRTIIALTGCLFTLSALAQEKNKTRFGKITPEDFQKTRYELDTGAHAVVLADIGSTEFDTEGDHFTLSFKHFRRVKILDKTGYEAANEEIYLYGNGDKEQKLTSLKAACYNLENGQVVETKMDSKDVFTQEIDKEQRVKKFTLPAVKEGAIVEYSYTIIFPYVFILPPWAFQGEYPVLWSEYSVGIPEMYEYVFIAQGYQKFETKTREDARKNFSIHYDPKAIYGTSSGQTERINVNANVSTFRWVAKDVPVLKEEGFTTSLLNHITRIDFQLAAIKYPDNPVHQVMGTWQQLAKEIMKREDYGVPLDNYNGFLGDIVAQLTRSAATDEEKARNIYAYVRNNYACTDYDELYMQKTLKSVFTGRNGNVTEVNLLLVAMLRKAGLTAYPVILSTRRNGYTNAQYPLISKFNYTIADVELADGPHYLDAAHALGFGKLHASCYNGHARILDTAARAVQFNTDSLPDQKTTSIFMVAGKEGMKGTLQQWLSYNNSYNLRGLIHDKGKEAYFNSLAKAYPKLSGAEITDLDSLDAPVIIKYDFALNTGEEDLIYFNPMLGEAMESNPFKSQQRFYPVEMPAKVDHNYVLNMEIPAGYEVEELPKSALVKFNEGEGVFQYVIEKTDKAIQFRSRIRLNKTYFAPDEYESLRSFYDMIVKKQNEQIVLKKKK</sequence>
<dbReference type="STRING" id="573321.SAMN04488505_109176"/>
<evidence type="ECO:0000259" key="3">
    <source>
        <dbReference type="Pfam" id="PF12969"/>
    </source>
</evidence>
<dbReference type="Gene3D" id="2.60.40.3140">
    <property type="match status" value="1"/>
</dbReference>
<dbReference type="GO" id="GO:0006508">
    <property type="term" value="P:proteolysis"/>
    <property type="evidence" value="ECO:0007669"/>
    <property type="project" value="UniProtKB-KW"/>
</dbReference>
<keyword evidence="1" id="KW-0732">Signal</keyword>
<keyword evidence="5" id="KW-1185">Reference proteome</keyword>
<reference evidence="4 5" key="1">
    <citation type="submission" date="2016-10" db="EMBL/GenBank/DDBJ databases">
        <authorList>
            <person name="de Groot N.N."/>
        </authorList>
    </citation>
    <scope>NUCLEOTIDE SEQUENCE [LARGE SCALE GENOMIC DNA]</scope>
    <source>
        <strain evidence="4 5">DSM 21039</strain>
    </source>
</reference>
<dbReference type="InterPro" id="IPR002931">
    <property type="entry name" value="Transglutaminase-like"/>
</dbReference>
<name>A0A1H8FF80_9BACT</name>
<accession>A0A1H8FF80</accession>
<dbReference type="InterPro" id="IPR038765">
    <property type="entry name" value="Papain-like_cys_pep_sf"/>
</dbReference>